<dbReference type="PANTHER" id="PTHR12992">
    <property type="entry name" value="NUDIX HYDROLASE"/>
    <property type="match status" value="1"/>
</dbReference>
<dbReference type="AlphaFoldDB" id="A0A9W9WC31"/>
<dbReference type="EMBL" id="JAPZBU010000003">
    <property type="protein sequence ID" value="KAJ5414404.1"/>
    <property type="molecule type" value="Genomic_DNA"/>
</dbReference>
<dbReference type="PROSITE" id="PS51462">
    <property type="entry name" value="NUDIX"/>
    <property type="match status" value="1"/>
</dbReference>
<dbReference type="InterPro" id="IPR015797">
    <property type="entry name" value="NUDIX_hydrolase-like_dom_sf"/>
</dbReference>
<comment type="caution">
    <text evidence="4">The sequence shown here is derived from an EMBL/GenBank/DDBJ whole genome shotgun (WGS) entry which is preliminary data.</text>
</comment>
<proteinExistence type="predicted"/>
<evidence type="ECO:0000259" key="3">
    <source>
        <dbReference type="PROSITE" id="PS51462"/>
    </source>
</evidence>
<dbReference type="InterPro" id="IPR045121">
    <property type="entry name" value="CoAse"/>
</dbReference>
<dbReference type="InterPro" id="IPR000086">
    <property type="entry name" value="NUDIX_hydrolase_dom"/>
</dbReference>
<dbReference type="Pfam" id="PF00293">
    <property type="entry name" value="NUDIX"/>
    <property type="match status" value="1"/>
</dbReference>
<keyword evidence="5" id="KW-1185">Reference proteome</keyword>
<dbReference type="Gene3D" id="3.90.79.10">
    <property type="entry name" value="Nucleoside Triphosphate Pyrophosphohydrolase"/>
    <property type="match status" value="1"/>
</dbReference>
<dbReference type="CDD" id="cd03426">
    <property type="entry name" value="NUDIX_CoAse_Nudt7"/>
    <property type="match status" value="1"/>
</dbReference>
<dbReference type="RefSeq" id="XP_056494250.1">
    <property type="nucleotide sequence ID" value="XM_056625668.1"/>
</dbReference>
<reference evidence="4" key="2">
    <citation type="journal article" date="2023" name="IMA Fungus">
        <title>Comparative genomic study of the Penicillium genus elucidates a diverse pangenome and 15 lateral gene transfer events.</title>
        <authorList>
            <person name="Petersen C."/>
            <person name="Sorensen T."/>
            <person name="Nielsen M.R."/>
            <person name="Sondergaard T.E."/>
            <person name="Sorensen J.L."/>
            <person name="Fitzpatrick D.A."/>
            <person name="Frisvad J.C."/>
            <person name="Nielsen K.L."/>
        </authorList>
    </citation>
    <scope>NUCLEOTIDE SEQUENCE</scope>
    <source>
        <strain evidence="4">IBT 29677</strain>
    </source>
</reference>
<accession>A0A9W9WC31</accession>
<evidence type="ECO:0000313" key="5">
    <source>
        <dbReference type="Proteomes" id="UP001147747"/>
    </source>
</evidence>
<evidence type="ECO:0000313" key="4">
    <source>
        <dbReference type="EMBL" id="KAJ5414404.1"/>
    </source>
</evidence>
<evidence type="ECO:0000256" key="2">
    <source>
        <dbReference type="SAM" id="Phobius"/>
    </source>
</evidence>
<dbReference type="OrthoDB" id="77989at2759"/>
<feature type="domain" description="Nudix hydrolase" evidence="3">
    <location>
        <begin position="79"/>
        <end position="223"/>
    </location>
</feature>
<keyword evidence="2" id="KW-1133">Transmembrane helix</keyword>
<organism evidence="4 5">
    <name type="scientific">Penicillium cosmopolitanum</name>
    <dbReference type="NCBI Taxonomy" id="1131564"/>
    <lineage>
        <taxon>Eukaryota</taxon>
        <taxon>Fungi</taxon>
        <taxon>Dikarya</taxon>
        <taxon>Ascomycota</taxon>
        <taxon>Pezizomycotina</taxon>
        <taxon>Eurotiomycetes</taxon>
        <taxon>Eurotiomycetidae</taxon>
        <taxon>Eurotiales</taxon>
        <taxon>Aspergillaceae</taxon>
        <taxon>Penicillium</taxon>
    </lineage>
</organism>
<dbReference type="SUPFAM" id="SSF55811">
    <property type="entry name" value="Nudix"/>
    <property type="match status" value="1"/>
</dbReference>
<feature type="transmembrane region" description="Helical" evidence="2">
    <location>
        <begin position="419"/>
        <end position="443"/>
    </location>
</feature>
<keyword evidence="2" id="KW-0812">Transmembrane</keyword>
<dbReference type="PANTHER" id="PTHR12992:SF44">
    <property type="entry name" value="NUDIX HYDROLASE DOMAIN-CONTAINING PROTEIN"/>
    <property type="match status" value="1"/>
</dbReference>
<protein>
    <recommendedName>
        <fullName evidence="3">Nudix hydrolase domain-containing protein</fullName>
    </recommendedName>
</protein>
<keyword evidence="2" id="KW-0472">Membrane</keyword>
<name>A0A9W9WC31_9EURO</name>
<feature type="region of interest" description="Disordered" evidence="1">
    <location>
        <begin position="1"/>
        <end position="21"/>
    </location>
</feature>
<evidence type="ECO:0000256" key="1">
    <source>
        <dbReference type="SAM" id="MobiDB-lite"/>
    </source>
</evidence>
<dbReference type="GO" id="GO:0010945">
    <property type="term" value="F:coenzyme A diphosphatase activity"/>
    <property type="evidence" value="ECO:0007669"/>
    <property type="project" value="InterPro"/>
</dbReference>
<gene>
    <name evidence="4" type="ORF">N7509_001031</name>
</gene>
<dbReference type="GeneID" id="81364648"/>
<dbReference type="Proteomes" id="UP001147747">
    <property type="component" value="Unassembled WGS sequence"/>
</dbReference>
<sequence length="448" mass="49730">MDSSQGPHPHQHTPGLSPHLHNVLTDLHRRPYPHVPNPPLCKKRASVALILRVRPTYNHWPNPTDLDIGLGDPDLSVEDRLDDFFAQPWVKYGDPEVLFIKRASRPGDRWTGHVALPGGKRDPEDEDDKAAAIREASEEIGLDLTTDDCICVGNLPERVVTTSWGSVPLMVLCPFVFITTRSDSPNAATTTDGGRFDTLDPITRTTLLIPPHGRTCGYIAAIRKTRLAVRSMLGWMQFSAVRLLPAETVQCTSIPGFVPDEQNSKESTLISRFKSWCLSNQADSGDLNRPLLLWGLTLGILADFLDMLPPHTSVQQWKYPTFTAPDLRFIVSILTYNLRKRNARMVKSGARPTSDTALDAESAALSVTRGENMSKHDDNEVGIGGLGVGRYYGPADRASDGTSYAVGIMLRGYYQRLRVAIYVFLAWRMALGSAAAIVAWRVIRRRLR</sequence>
<reference evidence="4" key="1">
    <citation type="submission" date="2022-12" db="EMBL/GenBank/DDBJ databases">
        <authorList>
            <person name="Petersen C."/>
        </authorList>
    </citation>
    <scope>NUCLEOTIDE SEQUENCE</scope>
    <source>
        <strain evidence="4">IBT 29677</strain>
    </source>
</reference>